<evidence type="ECO:0000256" key="1">
    <source>
        <dbReference type="ARBA" id="ARBA00006432"/>
    </source>
</evidence>
<feature type="domain" description="AMP-dependent synthetase/ligase" evidence="6">
    <location>
        <begin position="19"/>
        <end position="430"/>
    </location>
</feature>
<dbReference type="AlphaFoldDB" id="F6EJ77"/>
<organism evidence="7 8">
    <name type="scientific">Hoyosella subflava (strain DSM 45089 / JCM 17490 / NBRC 109087 / DQS3-9A1)</name>
    <name type="common">Amycolicicoccus subflavus</name>
    <dbReference type="NCBI Taxonomy" id="443218"/>
    <lineage>
        <taxon>Bacteria</taxon>
        <taxon>Bacillati</taxon>
        <taxon>Actinomycetota</taxon>
        <taxon>Actinomycetes</taxon>
        <taxon>Mycobacteriales</taxon>
        <taxon>Hoyosellaceae</taxon>
        <taxon>Hoyosella</taxon>
    </lineage>
</organism>
<gene>
    <name evidence="7" type="ordered locus">AS9A_2862</name>
</gene>
<dbReference type="KEGG" id="asd:AS9A_2862"/>
<evidence type="ECO:0000256" key="4">
    <source>
        <dbReference type="ARBA" id="ARBA00023098"/>
    </source>
</evidence>
<keyword evidence="2 7" id="KW-0436">Ligase</keyword>
<dbReference type="SUPFAM" id="SSF56801">
    <property type="entry name" value="Acetyl-CoA synthetase-like"/>
    <property type="match status" value="1"/>
</dbReference>
<dbReference type="Proteomes" id="UP000009235">
    <property type="component" value="Chromosome"/>
</dbReference>
<evidence type="ECO:0000313" key="7">
    <source>
        <dbReference type="EMBL" id="AEF41309.1"/>
    </source>
</evidence>
<dbReference type="OrthoDB" id="9803968at2"/>
<dbReference type="InterPro" id="IPR020845">
    <property type="entry name" value="AMP-binding_CS"/>
</dbReference>
<dbReference type="PANTHER" id="PTHR43272">
    <property type="entry name" value="LONG-CHAIN-FATTY-ACID--COA LIGASE"/>
    <property type="match status" value="1"/>
</dbReference>
<name>F6EJ77_HOYSD</name>
<evidence type="ECO:0000259" key="6">
    <source>
        <dbReference type="Pfam" id="PF00501"/>
    </source>
</evidence>
<evidence type="ECO:0000256" key="2">
    <source>
        <dbReference type="ARBA" id="ARBA00022598"/>
    </source>
</evidence>
<proteinExistence type="inferred from homology"/>
<evidence type="ECO:0000256" key="3">
    <source>
        <dbReference type="ARBA" id="ARBA00022832"/>
    </source>
</evidence>
<protein>
    <recommendedName>
        <fullName evidence="5">Acyl-CoA synthetase</fullName>
    </recommendedName>
</protein>
<dbReference type="GO" id="GO:0016020">
    <property type="term" value="C:membrane"/>
    <property type="evidence" value="ECO:0007669"/>
    <property type="project" value="TreeGrafter"/>
</dbReference>
<evidence type="ECO:0000313" key="8">
    <source>
        <dbReference type="Proteomes" id="UP000009235"/>
    </source>
</evidence>
<dbReference type="PANTHER" id="PTHR43272:SF32">
    <property type="entry name" value="AMP-DEPENDENT SYNTHETASE_LIGASE DOMAIN-CONTAINING PROTEIN"/>
    <property type="match status" value="1"/>
</dbReference>
<dbReference type="EMBL" id="CP002786">
    <property type="protein sequence ID" value="AEF41309.1"/>
    <property type="molecule type" value="Genomic_DNA"/>
</dbReference>
<dbReference type="GO" id="GO:0004467">
    <property type="term" value="F:long-chain fatty acid-CoA ligase activity"/>
    <property type="evidence" value="ECO:0007669"/>
    <property type="project" value="TreeGrafter"/>
</dbReference>
<dbReference type="PROSITE" id="PS00455">
    <property type="entry name" value="AMP_BINDING"/>
    <property type="match status" value="1"/>
</dbReference>
<comment type="similarity">
    <text evidence="1">Belongs to the ATP-dependent AMP-binding enzyme family.</text>
</comment>
<dbReference type="Gene3D" id="3.40.50.12780">
    <property type="entry name" value="N-terminal domain of ligase-like"/>
    <property type="match status" value="1"/>
</dbReference>
<keyword evidence="4" id="KW-0443">Lipid metabolism</keyword>
<keyword evidence="8" id="KW-1185">Reference proteome</keyword>
<dbReference type="InterPro" id="IPR000873">
    <property type="entry name" value="AMP-dep_synth/lig_dom"/>
</dbReference>
<dbReference type="Pfam" id="PF23562">
    <property type="entry name" value="AMP-binding_C_3"/>
    <property type="match status" value="1"/>
</dbReference>
<sequence length="590" mass="63624">MTTQAPPLAHSSTAALFLEQCHRSADREAFRTPAEDGKWRSLTWADTELRARELAAGLLALGVQREQRAAIAATTRLEWVLADVAVALAAAATTTVYPSTNADDVDYILRDCGAVVVFAEDETQLAKLRSGRKFVGDVTHVVLFDGAGDGDRVLSLGQLAELGRDHLSEHPDLVDQAVAGITPDSLATIVYTSGTTGRPKGVELTHRNWLYLGAAVASENVIRHDHVQFLWLPLSHVFGKLLLAAQYEVGFITAIDGRIDRIVDNIGLIQPSFMAAAPRVFEKIYSRVVSTTESEGGLKAKIFAWAFKVGIDAVRRKAAGKVVPPWRAAQLAIADRLVFSKIRARFGGNLEYLVSGSAALPPRIAEWFAAAGLPILEGYGLTETTGASFVNRPGNVKIGTVGQPFPGTEVRIADDGEILLRGPGVMRGYHNLPDKTAEVIDSDGWFATGDIGELDDENFLAITDRKKDLFKTSGGKYIAPTAIESAIKAECPMISNAIVVADGRNFASVLLTLDPDAIGQAADAEATITGALKKVNAGLNKWETVKQYRILPRELTVESGELTPSLKVKRPVVMRNYASLIDDIYSGKRA</sequence>
<dbReference type="CDD" id="cd05907">
    <property type="entry name" value="VL_LC_FACS_like"/>
    <property type="match status" value="1"/>
</dbReference>
<dbReference type="HOGENOM" id="CLU_000022_45_5_11"/>
<accession>F6EJ77</accession>
<dbReference type="Pfam" id="PF00501">
    <property type="entry name" value="AMP-binding"/>
    <property type="match status" value="1"/>
</dbReference>
<dbReference type="InterPro" id="IPR042099">
    <property type="entry name" value="ANL_N_sf"/>
</dbReference>
<keyword evidence="3" id="KW-0276">Fatty acid metabolism</keyword>
<dbReference type="RefSeq" id="WP_013807658.1">
    <property type="nucleotide sequence ID" value="NC_015564.1"/>
</dbReference>
<dbReference type="eggNOG" id="COG1022">
    <property type="taxonomic scope" value="Bacteria"/>
</dbReference>
<dbReference type="STRING" id="443218.AS9A_2862"/>
<reference evidence="7 8" key="1">
    <citation type="journal article" date="2011" name="J. Bacteriol.">
        <title>Complete genome sequence of Amycolicicoccus subflavus DQS3-9A1T, an actinomycete isolated from crude oil-polluted soil.</title>
        <authorList>
            <person name="Cai M."/>
            <person name="Chen W.M."/>
            <person name="Nie Y."/>
            <person name="Chi C.Q."/>
            <person name="Wang Y.N."/>
            <person name="Tang Y.Q."/>
            <person name="Li G.Y."/>
            <person name="Wu X.L."/>
        </authorList>
    </citation>
    <scope>NUCLEOTIDE SEQUENCE [LARGE SCALE GENOMIC DNA]</scope>
    <source>
        <strain evidence="8">DSM 45089 / DQS3-9A1</strain>
    </source>
</reference>
<evidence type="ECO:0000256" key="5">
    <source>
        <dbReference type="ARBA" id="ARBA00032875"/>
    </source>
</evidence>